<evidence type="ECO:0000256" key="2">
    <source>
        <dbReference type="SAM" id="Phobius"/>
    </source>
</evidence>
<reference evidence="3 4" key="1">
    <citation type="submission" date="2014-07" db="EMBL/GenBank/DDBJ databases">
        <title>Draft Genome Sequence of Gephyronic Acid Producer, Cystobacter violaceus Strain Cb vi76.</title>
        <authorList>
            <person name="Stevens D.C."/>
            <person name="Young J."/>
            <person name="Carmichael R."/>
            <person name="Tan J."/>
            <person name="Taylor R.E."/>
        </authorList>
    </citation>
    <scope>NUCLEOTIDE SEQUENCE [LARGE SCALE GENOMIC DNA]</scope>
    <source>
        <strain evidence="3 4">Cb vi76</strain>
    </source>
</reference>
<organism evidence="3 4">
    <name type="scientific">Archangium violaceum Cb vi76</name>
    <dbReference type="NCBI Taxonomy" id="1406225"/>
    <lineage>
        <taxon>Bacteria</taxon>
        <taxon>Pseudomonadati</taxon>
        <taxon>Myxococcota</taxon>
        <taxon>Myxococcia</taxon>
        <taxon>Myxococcales</taxon>
        <taxon>Cystobacterineae</taxon>
        <taxon>Archangiaceae</taxon>
        <taxon>Archangium</taxon>
    </lineage>
</organism>
<evidence type="ECO:0000313" key="4">
    <source>
        <dbReference type="Proteomes" id="UP000028547"/>
    </source>
</evidence>
<feature type="region of interest" description="Disordered" evidence="1">
    <location>
        <begin position="92"/>
        <end position="111"/>
    </location>
</feature>
<evidence type="ECO:0000313" key="3">
    <source>
        <dbReference type="EMBL" id="KFA87553.1"/>
    </source>
</evidence>
<keyword evidence="2" id="KW-0812">Transmembrane</keyword>
<dbReference type="RefSeq" id="WP_043411843.1">
    <property type="nucleotide sequence ID" value="NZ_JPMI01000367.1"/>
</dbReference>
<feature type="transmembrane region" description="Helical" evidence="2">
    <location>
        <begin position="15"/>
        <end position="36"/>
    </location>
</feature>
<evidence type="ECO:0000256" key="1">
    <source>
        <dbReference type="SAM" id="MobiDB-lite"/>
    </source>
</evidence>
<dbReference type="EMBL" id="JPMI01000367">
    <property type="protein sequence ID" value="KFA87553.1"/>
    <property type="molecule type" value="Genomic_DNA"/>
</dbReference>
<gene>
    <name evidence="3" type="ORF">Q664_46865</name>
</gene>
<accession>A0A084SGG8</accession>
<comment type="caution">
    <text evidence="3">The sequence shown here is derived from an EMBL/GenBank/DDBJ whole genome shotgun (WGS) entry which is preliminary data.</text>
</comment>
<dbReference type="AlphaFoldDB" id="A0A084SGG8"/>
<proteinExistence type="predicted"/>
<protein>
    <submittedName>
        <fullName evidence="3">Uncharacterized protein</fullName>
    </submittedName>
</protein>
<keyword evidence="2" id="KW-0472">Membrane</keyword>
<name>A0A084SGG8_9BACT</name>
<dbReference type="Proteomes" id="UP000028547">
    <property type="component" value="Unassembled WGS sequence"/>
</dbReference>
<keyword evidence="2" id="KW-1133">Transmembrane helix</keyword>
<sequence length="139" mass="14765">MSATLLFLRGAAAEWYLMFGGVGLAAVPLFLGAAMLRHEAKLREQYREVSREVANLERLDLALEYARIESEAGSTHAKALDQVVTQLLALPPASSGTNALPPAALSGKSEVRESDSESDAAIVKVLEATLNALSTKKGL</sequence>